<sequence length="153" mass="16980">MMLVPAGLNLARETELARILLERLARRRAKQVQTRSDEALMARALQLRDSYLPQVPVPAQVRWSGDQITRWGSCTSADASIRISTQLCAMPQWVIDHVLMHEMVHLVHADHGTGFHELLAACPFTERARGFLEGWAMATSTPPDGGQDLLPGS</sequence>
<keyword evidence="3" id="KW-1185">Reference proteome</keyword>
<accession>A0A1H9QYJ6</accession>
<gene>
    <name evidence="2" type="ORF">SAMN05443377_1058</name>
</gene>
<dbReference type="STRING" id="64702.SAMN05443377_1058"/>
<reference evidence="2 3" key="1">
    <citation type="submission" date="2016-10" db="EMBL/GenBank/DDBJ databases">
        <authorList>
            <person name="de Groot N.N."/>
        </authorList>
    </citation>
    <scope>NUCLEOTIDE SEQUENCE [LARGE SCALE GENOMIC DNA]</scope>
    <source>
        <strain evidence="2 3">DSM 16859</strain>
    </source>
</reference>
<dbReference type="PANTHER" id="PTHR30399:SF1">
    <property type="entry name" value="UTP PYROPHOSPHATASE"/>
    <property type="match status" value="1"/>
</dbReference>
<name>A0A1H9QYJ6_9ACTN</name>
<dbReference type="InterPro" id="IPR053136">
    <property type="entry name" value="UTP_pyrophosphatase-like"/>
</dbReference>
<dbReference type="Gene3D" id="3.30.2010.10">
    <property type="entry name" value="Metalloproteases ('zincins'), catalytic domain"/>
    <property type="match status" value="1"/>
</dbReference>
<dbReference type="AlphaFoldDB" id="A0A1H9QYJ6"/>
<evidence type="ECO:0000259" key="1">
    <source>
        <dbReference type="Pfam" id="PF01863"/>
    </source>
</evidence>
<dbReference type="CDD" id="cd07344">
    <property type="entry name" value="M48_yhfN_like"/>
    <property type="match status" value="1"/>
</dbReference>
<dbReference type="Pfam" id="PF01863">
    <property type="entry name" value="YgjP-like"/>
    <property type="match status" value="1"/>
</dbReference>
<proteinExistence type="predicted"/>
<dbReference type="Proteomes" id="UP000198815">
    <property type="component" value="Unassembled WGS sequence"/>
</dbReference>
<dbReference type="PANTHER" id="PTHR30399">
    <property type="entry name" value="UNCHARACTERIZED PROTEIN YGJP"/>
    <property type="match status" value="1"/>
</dbReference>
<dbReference type="EMBL" id="FOGZ01000005">
    <property type="protein sequence ID" value="SER65325.1"/>
    <property type="molecule type" value="Genomic_DNA"/>
</dbReference>
<feature type="domain" description="YgjP-like metallopeptidase" evidence="1">
    <location>
        <begin position="28"/>
        <end position="123"/>
    </location>
</feature>
<protein>
    <recommendedName>
        <fullName evidence="1">YgjP-like metallopeptidase domain-containing protein</fullName>
    </recommendedName>
</protein>
<organism evidence="2 3">
    <name type="scientific">Propionibacterium cyclohexanicum</name>
    <dbReference type="NCBI Taxonomy" id="64702"/>
    <lineage>
        <taxon>Bacteria</taxon>
        <taxon>Bacillati</taxon>
        <taxon>Actinomycetota</taxon>
        <taxon>Actinomycetes</taxon>
        <taxon>Propionibacteriales</taxon>
        <taxon>Propionibacteriaceae</taxon>
        <taxon>Propionibacterium</taxon>
    </lineage>
</organism>
<dbReference type="InterPro" id="IPR002725">
    <property type="entry name" value="YgjP-like_metallopeptidase"/>
</dbReference>
<evidence type="ECO:0000313" key="2">
    <source>
        <dbReference type="EMBL" id="SER65325.1"/>
    </source>
</evidence>
<evidence type="ECO:0000313" key="3">
    <source>
        <dbReference type="Proteomes" id="UP000198815"/>
    </source>
</evidence>